<accession>A0A381TRJ8</accession>
<keyword evidence="2" id="KW-0802">TPR repeat</keyword>
<keyword evidence="1" id="KW-0677">Repeat</keyword>
<dbReference type="InterPro" id="IPR052346">
    <property type="entry name" value="O-mannosyl-transferase_TMTC"/>
</dbReference>
<name>A0A381TRJ8_9ZZZZ</name>
<feature type="transmembrane region" description="Helical" evidence="3">
    <location>
        <begin position="85"/>
        <end position="110"/>
    </location>
</feature>
<keyword evidence="3" id="KW-0812">Transmembrane</keyword>
<dbReference type="SUPFAM" id="SSF48452">
    <property type="entry name" value="TPR-like"/>
    <property type="match status" value="1"/>
</dbReference>
<evidence type="ECO:0000256" key="2">
    <source>
        <dbReference type="ARBA" id="ARBA00022803"/>
    </source>
</evidence>
<evidence type="ECO:0008006" key="5">
    <source>
        <dbReference type="Google" id="ProtNLM"/>
    </source>
</evidence>
<dbReference type="SUPFAM" id="SSF48695">
    <property type="entry name" value="Multiheme cytochromes"/>
    <property type="match status" value="1"/>
</dbReference>
<dbReference type="InterPro" id="IPR019734">
    <property type="entry name" value="TPR_rpt"/>
</dbReference>
<evidence type="ECO:0000256" key="3">
    <source>
        <dbReference type="SAM" id="Phobius"/>
    </source>
</evidence>
<proteinExistence type="predicted"/>
<keyword evidence="3" id="KW-0472">Membrane</keyword>
<sequence>VLLHITSGVGIILMLLFHGKSRSKQLSGLNKTVRHLLTATLSFGILLAFNGSSGTLGELIFTAHVLSVTGFLISFFILERIEVSVLLIYGAGVIAIFSVLVSANVLVGYIEKNNVTGEKTDFYPSPAQTVSQKYLNHTSIDRSFRCGTSGCHPDIHSQWQQSAHRLSSFNNPFYTGSVDYLLSSGDSTAVRWCAGCHDPVMLHTGLLKGRPDKNIPEAHSGITCEVCHSIVEKPDITGNGKYIIGEFDDYPFSRSEGLLSKVNNMLIRVDPRAHKKNMLKPFHSQSEYCLTCHKVSLDTTINHYRWLRGQDEYDAWQHSGVSGNAVASFYAPPAPLKCQDCHMAYERSQDKGHDGGRVRGHYFNAVNTALPSLPSSRNQDWLERTTAFMQDDKISVDLFGIVDNNGLSAPLGDCYTYVPGQEIQLEVVVRTRDVGHGFPGGTIDSNEPWLQLEGLDESGNIVFSNGHLEPDRSVDEKAHFFRGLLLDKNGEFILKRNPHEWVTTLYNNSIPPGSAEVIHYRWSIPQNFDRSLKIVVYLHYRKFNRSITETFLEDPIDLPIITMATDTLILLSGKQDCDRDIKDFLRINDYGIGMFRQNNLQAARSAFEQVVNINPEYADGFVNLSRILIKEGKFSAAEQVLDKAIQIKNGFPKANYFLSLIRKKQGKYKEAVRLFEAVRLEFPNDRILLKELGQTYYFLEHFDLALTTFHNALLIDPEDYQVHYNLMLIHKKMGNQEKARDHQNHYLKYKPDEASRAVSQVTRLKFPNANNEAQLVHHHEL</sequence>
<feature type="transmembrane region" description="Helical" evidence="3">
    <location>
        <begin position="59"/>
        <end position="78"/>
    </location>
</feature>
<dbReference type="EMBL" id="UINC01005014">
    <property type="protein sequence ID" value="SVA18454.1"/>
    <property type="molecule type" value="Genomic_DNA"/>
</dbReference>
<feature type="non-terminal residue" evidence="4">
    <location>
        <position position="1"/>
    </location>
</feature>
<dbReference type="InterPro" id="IPR036280">
    <property type="entry name" value="Multihaem_cyt_sf"/>
</dbReference>
<organism evidence="4">
    <name type="scientific">marine metagenome</name>
    <dbReference type="NCBI Taxonomy" id="408172"/>
    <lineage>
        <taxon>unclassified sequences</taxon>
        <taxon>metagenomes</taxon>
        <taxon>ecological metagenomes</taxon>
    </lineage>
</organism>
<dbReference type="Gene3D" id="1.10.1130.10">
    <property type="entry name" value="Flavocytochrome C3, Chain A"/>
    <property type="match status" value="1"/>
</dbReference>
<dbReference type="AlphaFoldDB" id="A0A381TRJ8"/>
<evidence type="ECO:0000256" key="1">
    <source>
        <dbReference type="ARBA" id="ARBA00022737"/>
    </source>
</evidence>
<protein>
    <recommendedName>
        <fullName evidence="5">Tetratricopeptide repeat protein</fullName>
    </recommendedName>
</protein>
<evidence type="ECO:0000313" key="4">
    <source>
        <dbReference type="EMBL" id="SVA18454.1"/>
    </source>
</evidence>
<dbReference type="Pfam" id="PF14559">
    <property type="entry name" value="TPR_19"/>
    <property type="match status" value="1"/>
</dbReference>
<feature type="transmembrane region" description="Helical" evidence="3">
    <location>
        <begin position="32"/>
        <end position="53"/>
    </location>
</feature>
<dbReference type="Gene3D" id="1.25.40.10">
    <property type="entry name" value="Tetratricopeptide repeat domain"/>
    <property type="match status" value="2"/>
</dbReference>
<keyword evidence="3" id="KW-1133">Transmembrane helix</keyword>
<reference evidence="4" key="1">
    <citation type="submission" date="2018-05" db="EMBL/GenBank/DDBJ databases">
        <authorList>
            <person name="Lanie J.A."/>
            <person name="Ng W.-L."/>
            <person name="Kazmierczak K.M."/>
            <person name="Andrzejewski T.M."/>
            <person name="Davidsen T.M."/>
            <person name="Wayne K.J."/>
            <person name="Tettelin H."/>
            <person name="Glass J.I."/>
            <person name="Rusch D."/>
            <person name="Podicherti R."/>
            <person name="Tsui H.-C.T."/>
            <person name="Winkler M.E."/>
        </authorList>
    </citation>
    <scope>NUCLEOTIDE SEQUENCE</scope>
</reference>
<dbReference type="PANTHER" id="PTHR44227">
    <property type="match status" value="1"/>
</dbReference>
<dbReference type="PANTHER" id="PTHR44227:SF3">
    <property type="entry name" value="PROTEIN O-MANNOSYL-TRANSFERASE TMTC4"/>
    <property type="match status" value="1"/>
</dbReference>
<gene>
    <name evidence="4" type="ORF">METZ01_LOCUS71308</name>
</gene>
<dbReference type="InterPro" id="IPR011990">
    <property type="entry name" value="TPR-like_helical_dom_sf"/>
</dbReference>
<dbReference type="PROSITE" id="PS50005">
    <property type="entry name" value="TPR"/>
    <property type="match status" value="1"/>
</dbReference>
<dbReference type="SMART" id="SM00028">
    <property type="entry name" value="TPR"/>
    <property type="match status" value="5"/>
</dbReference>